<dbReference type="Proteomes" id="UP000432715">
    <property type="component" value="Unassembled WGS sequence"/>
</dbReference>
<evidence type="ECO:0000313" key="2">
    <source>
        <dbReference type="Proteomes" id="UP000432715"/>
    </source>
</evidence>
<keyword evidence="2" id="KW-1185">Reference proteome</keyword>
<dbReference type="AlphaFoldDB" id="A0A6I0F696"/>
<dbReference type="RefSeq" id="WP_151861843.1">
    <property type="nucleotide sequence ID" value="NZ_WBZC01000048.1"/>
</dbReference>
<organism evidence="1 2">
    <name type="scientific">Alkaliphilus pronyensis</name>
    <dbReference type="NCBI Taxonomy" id="1482732"/>
    <lineage>
        <taxon>Bacteria</taxon>
        <taxon>Bacillati</taxon>
        <taxon>Bacillota</taxon>
        <taxon>Clostridia</taxon>
        <taxon>Peptostreptococcales</taxon>
        <taxon>Natronincolaceae</taxon>
        <taxon>Alkaliphilus</taxon>
    </lineage>
</organism>
<protein>
    <submittedName>
        <fullName evidence="1">Uncharacterized protein</fullName>
    </submittedName>
</protein>
<proteinExistence type="predicted"/>
<evidence type="ECO:0000313" key="1">
    <source>
        <dbReference type="EMBL" id="KAB3532444.1"/>
    </source>
</evidence>
<reference evidence="1 2" key="1">
    <citation type="submission" date="2019-10" db="EMBL/GenBank/DDBJ databases">
        <title>Alkaliphilus serpentinus sp. nov. and Alkaliphilus pronyensis sp. nov., two novel anaerobic alkaliphilic species isolated from the serpentinized-hosted hydrothermal field of the Prony Bay (New Caledonia).</title>
        <authorList>
            <person name="Postec A."/>
        </authorList>
    </citation>
    <scope>NUCLEOTIDE SEQUENCE [LARGE SCALE GENOMIC DNA]</scope>
    <source>
        <strain evidence="1 2">LacV</strain>
    </source>
</reference>
<sequence length="213" mass="23803">METKKITVNDVEGILNSIPGVLSTKIVFNDNEDIEELHVIATTSRNPKQISRDIQSIIFTKFNLDFDHKKISIAQIDALEKIKADRRIEIDEIFYTVNGNELKVGVKLKRNETVYTGVDESLNTTNNSYRVIVNATLKAIQQLVSEYCFFTAEDVEIINIGKKEVAIVAVCCISGSHEEMLVGTATIKGDLRTAIVKSTLDAVNRRLINIVCD</sequence>
<dbReference type="OrthoDB" id="43591at2"/>
<comment type="caution">
    <text evidence="1">The sequence shown here is derived from an EMBL/GenBank/DDBJ whole genome shotgun (WGS) entry which is preliminary data.</text>
</comment>
<dbReference type="EMBL" id="WBZC01000048">
    <property type="protein sequence ID" value="KAB3532444.1"/>
    <property type="molecule type" value="Genomic_DNA"/>
</dbReference>
<gene>
    <name evidence="1" type="ORF">F8154_11910</name>
</gene>
<accession>A0A6I0F696</accession>
<name>A0A6I0F696_9FIRM</name>